<dbReference type="Proteomes" id="UP001172386">
    <property type="component" value="Unassembled WGS sequence"/>
</dbReference>
<keyword evidence="2" id="KW-1185">Reference proteome</keyword>
<sequence length="235" mass="25987">MPFLSNLPALRLALAYALHDPSSLLPHSTIPTLLYLPIPVSSGLPSLSTNPTRKPTIRALVLDKDNTLCPPKTAKLHAAYIAKIEKLKASPEFSHNPSSILIVSNTAGSTRSAEDEAEAKQLEAELGVPVLRQHPERRKPLCGPDVLEFFKEKGVTDDPAEIVFVGDRLATDVLVAREVGSWSYWCRDGWRNPEIPGRDYRGFLSKMEARYERLLRDGYGKVAPLPRGINIATKK</sequence>
<name>A0ACC3AIJ5_9EURO</name>
<dbReference type="EMBL" id="JAPDRQ010000012">
    <property type="protein sequence ID" value="KAJ9662900.1"/>
    <property type="molecule type" value="Genomic_DNA"/>
</dbReference>
<accession>A0ACC3AIJ5</accession>
<evidence type="ECO:0000313" key="1">
    <source>
        <dbReference type="EMBL" id="KAJ9662900.1"/>
    </source>
</evidence>
<organism evidence="1 2">
    <name type="scientific">Neophaeococcomyces mojaviensis</name>
    <dbReference type="NCBI Taxonomy" id="3383035"/>
    <lineage>
        <taxon>Eukaryota</taxon>
        <taxon>Fungi</taxon>
        <taxon>Dikarya</taxon>
        <taxon>Ascomycota</taxon>
        <taxon>Pezizomycotina</taxon>
        <taxon>Eurotiomycetes</taxon>
        <taxon>Chaetothyriomycetidae</taxon>
        <taxon>Chaetothyriales</taxon>
        <taxon>Chaetothyriales incertae sedis</taxon>
        <taxon>Neophaeococcomyces</taxon>
    </lineage>
</organism>
<protein>
    <submittedName>
        <fullName evidence="1">Uncharacterized protein</fullName>
    </submittedName>
</protein>
<proteinExistence type="predicted"/>
<reference evidence="1" key="1">
    <citation type="submission" date="2022-10" db="EMBL/GenBank/DDBJ databases">
        <title>Culturing micro-colonial fungi from biological soil crusts in the Mojave desert and describing Neophaeococcomyces mojavensis, and introducing the new genera and species Taxawa tesnikishii.</title>
        <authorList>
            <person name="Kurbessoian T."/>
            <person name="Stajich J.E."/>
        </authorList>
    </citation>
    <scope>NUCLEOTIDE SEQUENCE</scope>
    <source>
        <strain evidence="1">JES_112</strain>
    </source>
</reference>
<gene>
    <name evidence="1" type="ORF">H2198_001128</name>
</gene>
<comment type="caution">
    <text evidence="1">The sequence shown here is derived from an EMBL/GenBank/DDBJ whole genome shotgun (WGS) entry which is preliminary data.</text>
</comment>
<evidence type="ECO:0000313" key="2">
    <source>
        <dbReference type="Proteomes" id="UP001172386"/>
    </source>
</evidence>